<dbReference type="InterPro" id="IPR037027">
    <property type="entry name" value="YqgF/RNaseH-like_dom_sf"/>
</dbReference>
<dbReference type="InterPro" id="IPR005227">
    <property type="entry name" value="YqgF"/>
</dbReference>
<keyword evidence="1 5" id="KW-0963">Cytoplasm</keyword>
<evidence type="ECO:0000256" key="4">
    <source>
        <dbReference type="ARBA" id="ARBA00022801"/>
    </source>
</evidence>
<dbReference type="RefSeq" id="WP_369344947.1">
    <property type="nucleotide sequence ID" value="NZ_CP129674.1"/>
</dbReference>
<dbReference type="EC" id="3.1.-.-" evidence="5"/>
<dbReference type="GO" id="GO:0000967">
    <property type="term" value="P:rRNA 5'-end processing"/>
    <property type="evidence" value="ECO:0007669"/>
    <property type="project" value="UniProtKB-UniRule"/>
</dbReference>
<dbReference type="Pfam" id="PF03652">
    <property type="entry name" value="RuvX"/>
    <property type="match status" value="1"/>
</dbReference>
<reference evidence="7" key="1">
    <citation type="submission" date="2023-07" db="EMBL/GenBank/DDBJ databases">
        <title>Bifidobacterium aquikefiriaerophilum sp. nov. and Bifidobacterium eccum sp. nov., isolated from water kefir.</title>
        <authorList>
            <person name="Breselge S."/>
            <person name="Bellassi P."/>
            <person name="Barcenilla C."/>
            <person name="Alvarez-Ordonez A."/>
            <person name="Morelli L."/>
            <person name="Cotter P.D."/>
        </authorList>
    </citation>
    <scope>NUCLEOTIDE SEQUENCE</scope>
    <source>
        <strain evidence="7">WK041_4_12</strain>
    </source>
</reference>
<comment type="subcellular location">
    <subcellularLocation>
        <location evidence="5">Cytoplasm</location>
    </subcellularLocation>
</comment>
<proteinExistence type="inferred from homology"/>
<comment type="similarity">
    <text evidence="5">Belongs to the YqgF HJR family.</text>
</comment>
<dbReference type="HAMAP" id="MF_00651">
    <property type="entry name" value="Nuclease_YqgF"/>
    <property type="match status" value="1"/>
</dbReference>
<evidence type="ECO:0000256" key="5">
    <source>
        <dbReference type="HAMAP-Rule" id="MF_00651"/>
    </source>
</evidence>
<dbReference type="InterPro" id="IPR006641">
    <property type="entry name" value="YqgF/RNaseH-like_dom"/>
</dbReference>
<dbReference type="Gene3D" id="3.30.420.140">
    <property type="entry name" value="YqgF/RNase H-like domain"/>
    <property type="match status" value="1"/>
</dbReference>
<gene>
    <name evidence="7" type="primary">ruvX</name>
    <name evidence="7" type="ORF">QN215_04750</name>
</gene>
<comment type="function">
    <text evidence="5">Could be a nuclease involved in processing of the 5'-end of pre-16S rRNA.</text>
</comment>
<dbReference type="GO" id="GO:0004518">
    <property type="term" value="F:nuclease activity"/>
    <property type="evidence" value="ECO:0007669"/>
    <property type="project" value="UniProtKB-KW"/>
</dbReference>
<dbReference type="NCBIfam" id="TIGR00250">
    <property type="entry name" value="RNAse_H_YqgF"/>
    <property type="match status" value="1"/>
</dbReference>
<dbReference type="SUPFAM" id="SSF53098">
    <property type="entry name" value="Ribonuclease H-like"/>
    <property type="match status" value="1"/>
</dbReference>
<accession>A0AB39U8L8</accession>
<evidence type="ECO:0000256" key="3">
    <source>
        <dbReference type="ARBA" id="ARBA00022722"/>
    </source>
</evidence>
<keyword evidence="2 5" id="KW-0690">Ribosome biogenesis</keyword>
<sequence>MTNTVWLGVDLGNARVGLALSDPEVSFAHPAGNVEVQGDSFEAIEQIIQIIEDHHVARVIVGYPLLLDGKAGKSAKKAMRWVKSIRARIESLMHDDDFALDEAPMITLSDERLTTVTAHAMLLDAHVSSRAHRPKVDQQSAVVILQAAIDANSALRQQGETRESEI</sequence>
<name>A0AB39U8L8_9BIFI</name>
<protein>
    <recommendedName>
        <fullName evidence="5">Putative pre-16S rRNA nuclease</fullName>
        <ecNumber evidence="5">3.1.-.-</ecNumber>
    </recommendedName>
</protein>
<dbReference type="CDD" id="cd16964">
    <property type="entry name" value="YqgF"/>
    <property type="match status" value="1"/>
</dbReference>
<evidence type="ECO:0000256" key="1">
    <source>
        <dbReference type="ARBA" id="ARBA00022490"/>
    </source>
</evidence>
<dbReference type="GO" id="GO:0016788">
    <property type="term" value="F:hydrolase activity, acting on ester bonds"/>
    <property type="evidence" value="ECO:0007669"/>
    <property type="project" value="UniProtKB-UniRule"/>
</dbReference>
<keyword evidence="4 5" id="KW-0378">Hydrolase</keyword>
<dbReference type="SMART" id="SM00732">
    <property type="entry name" value="YqgFc"/>
    <property type="match status" value="1"/>
</dbReference>
<keyword evidence="3 5" id="KW-0540">Nuclease</keyword>
<feature type="domain" description="YqgF/RNase H-like" evidence="6">
    <location>
        <begin position="4"/>
        <end position="118"/>
    </location>
</feature>
<dbReference type="PANTHER" id="PTHR33317">
    <property type="entry name" value="POLYNUCLEOTIDYL TRANSFERASE, RIBONUCLEASE H-LIKE SUPERFAMILY PROTEIN"/>
    <property type="match status" value="1"/>
</dbReference>
<dbReference type="GO" id="GO:0005829">
    <property type="term" value="C:cytosol"/>
    <property type="evidence" value="ECO:0007669"/>
    <property type="project" value="TreeGrafter"/>
</dbReference>
<dbReference type="EMBL" id="CP129674">
    <property type="protein sequence ID" value="XDS45411.1"/>
    <property type="molecule type" value="Genomic_DNA"/>
</dbReference>
<dbReference type="AlphaFoldDB" id="A0AB39U8L8"/>
<dbReference type="InterPro" id="IPR012337">
    <property type="entry name" value="RNaseH-like_sf"/>
</dbReference>
<evidence type="ECO:0000259" key="6">
    <source>
        <dbReference type="SMART" id="SM00732"/>
    </source>
</evidence>
<dbReference type="PANTHER" id="PTHR33317:SF4">
    <property type="entry name" value="POLYNUCLEOTIDYL TRANSFERASE, RIBONUCLEASE H-LIKE SUPERFAMILY PROTEIN"/>
    <property type="match status" value="1"/>
</dbReference>
<organism evidence="7">
    <name type="scientific">Bifidobacterium aquikefiricola</name>
    <dbReference type="NCBI Taxonomy" id="3059038"/>
    <lineage>
        <taxon>Bacteria</taxon>
        <taxon>Bacillati</taxon>
        <taxon>Actinomycetota</taxon>
        <taxon>Actinomycetes</taxon>
        <taxon>Bifidobacteriales</taxon>
        <taxon>Bifidobacteriaceae</taxon>
        <taxon>Bifidobacterium</taxon>
    </lineage>
</organism>
<dbReference type="KEGG" id="baqk:QN215_04750"/>
<evidence type="ECO:0000256" key="2">
    <source>
        <dbReference type="ARBA" id="ARBA00022517"/>
    </source>
</evidence>
<evidence type="ECO:0000313" key="7">
    <source>
        <dbReference type="EMBL" id="XDS45411.1"/>
    </source>
</evidence>